<dbReference type="SUPFAM" id="SSF53474">
    <property type="entry name" value="alpha/beta-Hydrolases"/>
    <property type="match status" value="1"/>
</dbReference>
<proteinExistence type="inferred from homology"/>
<comment type="similarity">
    <text evidence="1">Belongs to the polyketide transferase af380 family.</text>
</comment>
<sequence>MPELTDPDSRSNCSQIDKGHLSIPKGCIKLAGLLFKPVSISGKAPGVVVIHPGGGVKEQSASIYAKKLSEQGNIAIAYDAAHQGDSEGLPRYLEDPAVRTSDVSAVADYLERLDAVDASRLFVVGVCAGGGYAVAAAKGDHRFKAVAIVNPVNGGDGARLGIDKKGDPAHAAAALGQIALGIQSEAQTNEAITIPIIPPKGDNPGRDMLDTHEYYFTSRRQHPNSKNKMALRSVPFVMGWDAWVFADVLLMQPLLIVVGEESANKWHADRLFELLSGKNKGLKRVVRPNAYHIDFYDKEEYVNPTIEETNTLLKTV</sequence>
<name>A0A6A5RI70_9PLEO</name>
<dbReference type="EMBL" id="ML978973">
    <property type="protein sequence ID" value="KAF1927269.1"/>
    <property type="molecule type" value="Genomic_DNA"/>
</dbReference>
<dbReference type="Gene3D" id="1.10.10.800">
    <property type="match status" value="1"/>
</dbReference>
<dbReference type="Gene3D" id="3.40.50.1820">
    <property type="entry name" value="alpha/beta hydrolase"/>
    <property type="match status" value="1"/>
</dbReference>
<gene>
    <name evidence="3" type="ORF">M421DRAFT_394428</name>
</gene>
<accession>A0A6A5RI70</accession>
<dbReference type="OrthoDB" id="2498029at2759"/>
<protein>
    <submittedName>
        <fullName evidence="3">X-Pro dipeptidyl-peptidase protein</fullName>
    </submittedName>
</protein>
<dbReference type="RefSeq" id="XP_033447521.1">
    <property type="nucleotide sequence ID" value="XM_033590062.1"/>
</dbReference>
<evidence type="ECO:0000313" key="4">
    <source>
        <dbReference type="Proteomes" id="UP000800082"/>
    </source>
</evidence>
<evidence type="ECO:0000313" key="3">
    <source>
        <dbReference type="EMBL" id="KAF1927269.1"/>
    </source>
</evidence>
<dbReference type="PANTHER" id="PTHR47751:SF1">
    <property type="entry name" value="SUPERFAMILY HYDROLASE, PUTATIVE (AFU_ORTHOLOGUE AFUA_2G16580)-RELATED"/>
    <property type="match status" value="1"/>
</dbReference>
<dbReference type="Pfam" id="PF12697">
    <property type="entry name" value="Abhydrolase_6"/>
    <property type="match status" value="1"/>
</dbReference>
<dbReference type="Proteomes" id="UP000800082">
    <property type="component" value="Unassembled WGS sequence"/>
</dbReference>
<dbReference type="InterPro" id="IPR051411">
    <property type="entry name" value="Polyketide_trans_af380"/>
</dbReference>
<evidence type="ECO:0000259" key="2">
    <source>
        <dbReference type="Pfam" id="PF12697"/>
    </source>
</evidence>
<dbReference type="InterPro" id="IPR000073">
    <property type="entry name" value="AB_hydrolase_1"/>
</dbReference>
<dbReference type="AlphaFoldDB" id="A0A6A5RI70"/>
<dbReference type="GeneID" id="54347717"/>
<keyword evidence="4" id="KW-1185">Reference proteome</keyword>
<dbReference type="PANTHER" id="PTHR47751">
    <property type="entry name" value="SUPERFAMILY HYDROLASE, PUTATIVE (AFU_ORTHOLOGUE AFUA_2G16580)-RELATED"/>
    <property type="match status" value="1"/>
</dbReference>
<feature type="domain" description="AB hydrolase-1" evidence="2">
    <location>
        <begin position="48"/>
        <end position="298"/>
    </location>
</feature>
<organism evidence="3 4">
    <name type="scientific">Didymella exigua CBS 183.55</name>
    <dbReference type="NCBI Taxonomy" id="1150837"/>
    <lineage>
        <taxon>Eukaryota</taxon>
        <taxon>Fungi</taxon>
        <taxon>Dikarya</taxon>
        <taxon>Ascomycota</taxon>
        <taxon>Pezizomycotina</taxon>
        <taxon>Dothideomycetes</taxon>
        <taxon>Pleosporomycetidae</taxon>
        <taxon>Pleosporales</taxon>
        <taxon>Pleosporineae</taxon>
        <taxon>Didymellaceae</taxon>
        <taxon>Didymella</taxon>
    </lineage>
</organism>
<evidence type="ECO:0000256" key="1">
    <source>
        <dbReference type="ARBA" id="ARBA00029464"/>
    </source>
</evidence>
<dbReference type="InterPro" id="IPR029058">
    <property type="entry name" value="AB_hydrolase_fold"/>
</dbReference>
<reference evidence="3" key="1">
    <citation type="journal article" date="2020" name="Stud. Mycol.">
        <title>101 Dothideomycetes genomes: a test case for predicting lifestyles and emergence of pathogens.</title>
        <authorList>
            <person name="Haridas S."/>
            <person name="Albert R."/>
            <person name="Binder M."/>
            <person name="Bloem J."/>
            <person name="Labutti K."/>
            <person name="Salamov A."/>
            <person name="Andreopoulos B."/>
            <person name="Baker S."/>
            <person name="Barry K."/>
            <person name="Bills G."/>
            <person name="Bluhm B."/>
            <person name="Cannon C."/>
            <person name="Castanera R."/>
            <person name="Culley D."/>
            <person name="Daum C."/>
            <person name="Ezra D."/>
            <person name="Gonzalez J."/>
            <person name="Henrissat B."/>
            <person name="Kuo A."/>
            <person name="Liang C."/>
            <person name="Lipzen A."/>
            <person name="Lutzoni F."/>
            <person name="Magnuson J."/>
            <person name="Mondo S."/>
            <person name="Nolan M."/>
            <person name="Ohm R."/>
            <person name="Pangilinan J."/>
            <person name="Park H.-J."/>
            <person name="Ramirez L."/>
            <person name="Alfaro M."/>
            <person name="Sun H."/>
            <person name="Tritt A."/>
            <person name="Yoshinaga Y."/>
            <person name="Zwiers L.-H."/>
            <person name="Turgeon B."/>
            <person name="Goodwin S."/>
            <person name="Spatafora J."/>
            <person name="Crous P."/>
            <person name="Grigoriev I."/>
        </authorList>
    </citation>
    <scope>NUCLEOTIDE SEQUENCE</scope>
    <source>
        <strain evidence="3">CBS 183.55</strain>
    </source>
</reference>